<dbReference type="SMART" id="SM00165">
    <property type="entry name" value="UBA"/>
    <property type="match status" value="1"/>
</dbReference>
<comment type="caution">
    <text evidence="7">The sequence shown here is derived from an EMBL/GenBank/DDBJ whole genome shotgun (WGS) entry which is preliminary data.</text>
</comment>
<reference evidence="7" key="2">
    <citation type="journal article" date="2023" name="Microbiol Resour">
        <title>Decontamination and Annotation of the Draft Genome Sequence of the Oomycete Lagenidium giganteum ARSEF 373.</title>
        <authorList>
            <person name="Morgan W.R."/>
            <person name="Tartar A."/>
        </authorList>
    </citation>
    <scope>NUCLEOTIDE SEQUENCE</scope>
    <source>
        <strain evidence="7">ARSEF 373</strain>
    </source>
</reference>
<dbReference type="Pfam" id="PF00443">
    <property type="entry name" value="UCH"/>
    <property type="match status" value="1"/>
</dbReference>
<sequence>MLAPITTAREHVAATQPRALHTAALWRRRHCPPHHAAPFSMQPPPHPGAVEGDAPSSYGTIVFRGWLNLKTRSMVNVRPRHMRYCVLSKEAQVLSTFKFQPSSSDLKSAAVKPLKAYKALGVAPWSGRRFGFLLSATQLGDNGDRMLECDAPTESAATDWIDALRALINDPENAPAAAPQTSPQAALGHGSGSGSSSSSTASTASTTSPTDALTTKESSLWIKGASVHRGLLNDAGENNCFLNVVIQSFWHLTSMRHYLLHVEIKDGSRTVEANVLRALKSIMTEYDDTTSGKIHSRALRKGLSVLYAADKNFQVGAMYDAEETLLALLNLMHQTTDVTEIRETRRTSMMVRSLVRVVSNEMYVETPQAVFDENSIPHLVFSHQIYDRYICNMCHHSTPWDLYSNLVYTTYASDLCATRYDSMEQMLRTISHQGADIASGCDEPNCRGQNMKERVIRRFPMVFAISILWATNAAAKEQVLALFANLSERVDLAQAFNADGPASRYKNGGIRTTYRMRGFVCYYGRHYVALFYSTAHKSWLLFDDSRVLEIGQWEKVVAECLKGRFQPVLVFYELPDTRKDSSVSLFNISESGTTVPRRKSSSMSSAQGDMPPSIQEEGDEMSPRVPGSSAPPPFPTVMEEVVHTNVVVDVETNREFEMSELARKDSNSQNISPVSPAIAMCPRTLAMNSPLGEDEYDVRFGEDSVLLGMYLERIDKDLCVTSFPRALNGDMFGAEKSGQISLFDTVLQANGHPLHHYQVDRALKMIKAQSRPLIIRFRRSQRVAQLMDMGFSKEIAIEALQQCRGVVQAAANKCFELRSSGTG</sequence>
<evidence type="ECO:0000256" key="3">
    <source>
        <dbReference type="SAM" id="MobiDB-lite"/>
    </source>
</evidence>
<evidence type="ECO:0000259" key="6">
    <source>
        <dbReference type="PROSITE" id="PS50235"/>
    </source>
</evidence>
<dbReference type="SUPFAM" id="SSF54001">
    <property type="entry name" value="Cysteine proteinases"/>
    <property type="match status" value="1"/>
</dbReference>
<dbReference type="PROSITE" id="PS50003">
    <property type="entry name" value="PH_DOMAIN"/>
    <property type="match status" value="1"/>
</dbReference>
<dbReference type="PANTHER" id="PTHR22975">
    <property type="entry name" value="UBIQUITIN SPECIFIC PROTEINASE"/>
    <property type="match status" value="1"/>
</dbReference>
<feature type="domain" description="USP" evidence="6">
    <location>
        <begin position="229"/>
        <end position="575"/>
    </location>
</feature>
<dbReference type="EMBL" id="DAKRPA010000174">
    <property type="protein sequence ID" value="DAZ96232.1"/>
    <property type="molecule type" value="Genomic_DNA"/>
</dbReference>
<proteinExistence type="predicted"/>
<evidence type="ECO:0000313" key="8">
    <source>
        <dbReference type="Proteomes" id="UP001146120"/>
    </source>
</evidence>
<dbReference type="Proteomes" id="UP001146120">
    <property type="component" value="Unassembled WGS sequence"/>
</dbReference>
<feature type="region of interest" description="Disordered" evidence="3">
    <location>
        <begin position="593"/>
        <end position="632"/>
    </location>
</feature>
<dbReference type="InterPro" id="IPR011993">
    <property type="entry name" value="PH-like_dom_sf"/>
</dbReference>
<dbReference type="Gene3D" id="1.10.8.10">
    <property type="entry name" value="DNA helicase RuvA subunit, C-terminal domain"/>
    <property type="match status" value="1"/>
</dbReference>
<evidence type="ECO:0000313" key="7">
    <source>
        <dbReference type="EMBL" id="DAZ96232.1"/>
    </source>
</evidence>
<dbReference type="InterPro" id="IPR038765">
    <property type="entry name" value="Papain-like_cys_pep_sf"/>
</dbReference>
<feature type="region of interest" description="Disordered" evidence="3">
    <location>
        <begin position="173"/>
        <end position="212"/>
    </location>
</feature>
<feature type="domain" description="UBA" evidence="5">
    <location>
        <begin position="777"/>
        <end position="817"/>
    </location>
</feature>
<evidence type="ECO:0000259" key="5">
    <source>
        <dbReference type="PROSITE" id="PS50030"/>
    </source>
</evidence>
<keyword evidence="1" id="KW-0833">Ubl conjugation pathway</keyword>
<dbReference type="SUPFAM" id="SSF46934">
    <property type="entry name" value="UBA-like"/>
    <property type="match status" value="1"/>
</dbReference>
<evidence type="ECO:0000256" key="2">
    <source>
        <dbReference type="ARBA" id="ARBA00022801"/>
    </source>
</evidence>
<dbReference type="InterPro" id="IPR052398">
    <property type="entry name" value="Ubiquitin_hydrolase_53/54"/>
</dbReference>
<keyword evidence="8" id="KW-1185">Reference proteome</keyword>
<feature type="compositionally biased region" description="Low complexity" evidence="3">
    <location>
        <begin position="174"/>
        <end position="208"/>
    </location>
</feature>
<dbReference type="GO" id="GO:0004843">
    <property type="term" value="F:cysteine-type deubiquitinase activity"/>
    <property type="evidence" value="ECO:0007669"/>
    <property type="project" value="InterPro"/>
</dbReference>
<dbReference type="GO" id="GO:0016579">
    <property type="term" value="P:protein deubiquitination"/>
    <property type="evidence" value="ECO:0007669"/>
    <property type="project" value="InterPro"/>
</dbReference>
<dbReference type="AlphaFoldDB" id="A0AAV2YMI0"/>
<organism evidence="7 8">
    <name type="scientific">Lagenidium giganteum</name>
    <dbReference type="NCBI Taxonomy" id="4803"/>
    <lineage>
        <taxon>Eukaryota</taxon>
        <taxon>Sar</taxon>
        <taxon>Stramenopiles</taxon>
        <taxon>Oomycota</taxon>
        <taxon>Peronosporomycetes</taxon>
        <taxon>Pythiales</taxon>
        <taxon>Pythiaceae</taxon>
    </lineage>
</organism>
<evidence type="ECO:0000259" key="4">
    <source>
        <dbReference type="PROSITE" id="PS50003"/>
    </source>
</evidence>
<dbReference type="InterPro" id="IPR015940">
    <property type="entry name" value="UBA"/>
</dbReference>
<dbReference type="PROSITE" id="PS50030">
    <property type="entry name" value="UBA"/>
    <property type="match status" value="1"/>
</dbReference>
<dbReference type="SUPFAM" id="SSF50729">
    <property type="entry name" value="PH domain-like"/>
    <property type="match status" value="1"/>
</dbReference>
<keyword evidence="2" id="KW-0378">Hydrolase</keyword>
<dbReference type="Gene3D" id="3.90.70.10">
    <property type="entry name" value="Cysteine proteinases"/>
    <property type="match status" value="1"/>
</dbReference>
<evidence type="ECO:0000256" key="1">
    <source>
        <dbReference type="ARBA" id="ARBA00022786"/>
    </source>
</evidence>
<dbReference type="InterPro" id="IPR009060">
    <property type="entry name" value="UBA-like_sf"/>
</dbReference>
<dbReference type="PANTHER" id="PTHR22975:SF9">
    <property type="entry name" value="ECHINUS SPLICE FORM 3"/>
    <property type="match status" value="1"/>
</dbReference>
<reference evidence="7" key="1">
    <citation type="submission" date="2022-11" db="EMBL/GenBank/DDBJ databases">
        <authorList>
            <person name="Morgan W.R."/>
            <person name="Tartar A."/>
        </authorList>
    </citation>
    <scope>NUCLEOTIDE SEQUENCE</scope>
    <source>
        <strain evidence="7">ARSEF 373</strain>
    </source>
</reference>
<dbReference type="CDD" id="cd02257">
    <property type="entry name" value="Peptidase_C19"/>
    <property type="match status" value="1"/>
</dbReference>
<dbReference type="InterPro" id="IPR028889">
    <property type="entry name" value="USP"/>
</dbReference>
<dbReference type="InterPro" id="IPR001394">
    <property type="entry name" value="Peptidase_C19_UCH"/>
</dbReference>
<name>A0AAV2YMI0_9STRA</name>
<dbReference type="Gene3D" id="2.30.29.30">
    <property type="entry name" value="Pleckstrin-homology domain (PH domain)/Phosphotyrosine-binding domain (PTB)"/>
    <property type="match status" value="1"/>
</dbReference>
<protein>
    <submittedName>
        <fullName evidence="7">Uncharacterized protein</fullName>
    </submittedName>
</protein>
<dbReference type="Pfam" id="PF00627">
    <property type="entry name" value="UBA"/>
    <property type="match status" value="1"/>
</dbReference>
<accession>A0AAV2YMI0</accession>
<dbReference type="InterPro" id="IPR001849">
    <property type="entry name" value="PH_domain"/>
</dbReference>
<dbReference type="PROSITE" id="PS50235">
    <property type="entry name" value="USP_3"/>
    <property type="match status" value="1"/>
</dbReference>
<dbReference type="SMART" id="SM00233">
    <property type="entry name" value="PH"/>
    <property type="match status" value="1"/>
</dbReference>
<feature type="domain" description="PH" evidence="4">
    <location>
        <begin position="60"/>
        <end position="169"/>
    </location>
</feature>
<gene>
    <name evidence="7" type="ORF">N0F65_012594</name>
</gene>